<reference evidence="3 4" key="1">
    <citation type="submission" date="2021-05" db="EMBL/GenBank/DDBJ databases">
        <title>The draft genome of Geobacter chapellei DSM 13688.</title>
        <authorList>
            <person name="Xu Z."/>
            <person name="Masuda Y."/>
            <person name="Itoh H."/>
            <person name="Senoo K."/>
        </authorList>
    </citation>
    <scope>NUCLEOTIDE SEQUENCE [LARGE SCALE GENOMIC DNA]</scope>
    <source>
        <strain evidence="3 4">DSM 13688</strain>
    </source>
</reference>
<accession>A0ABS5U767</accession>
<keyword evidence="4" id="KW-1185">Reference proteome</keyword>
<organism evidence="3 4">
    <name type="scientific">Pelotalea chapellei</name>
    <dbReference type="NCBI Taxonomy" id="44671"/>
    <lineage>
        <taxon>Bacteria</taxon>
        <taxon>Pseudomonadati</taxon>
        <taxon>Thermodesulfobacteriota</taxon>
        <taxon>Desulfuromonadia</taxon>
        <taxon>Geobacterales</taxon>
        <taxon>Geobacteraceae</taxon>
        <taxon>Pelotalea</taxon>
    </lineage>
</organism>
<name>A0ABS5U767_9BACT</name>
<dbReference type="Proteomes" id="UP000784128">
    <property type="component" value="Unassembled WGS sequence"/>
</dbReference>
<evidence type="ECO:0000256" key="1">
    <source>
        <dbReference type="SAM" id="MobiDB-lite"/>
    </source>
</evidence>
<proteinExistence type="predicted"/>
<comment type="caution">
    <text evidence="3">The sequence shown here is derived from an EMBL/GenBank/DDBJ whole genome shotgun (WGS) entry which is preliminary data.</text>
</comment>
<keyword evidence="2" id="KW-0812">Transmembrane</keyword>
<gene>
    <name evidence="3" type="ORF">KJB30_06935</name>
</gene>
<evidence type="ECO:0000313" key="4">
    <source>
        <dbReference type="Proteomes" id="UP000784128"/>
    </source>
</evidence>
<sequence>MERQRKYDEERELPSPWEWVIITLFSASIVLFGLLVYHLIQEGPRYWDFGQLPDTPAESIYSTKAPPTRTVVPRQMPVLPGSQPLNPAKPHQEHLRERGTSR</sequence>
<evidence type="ECO:0000256" key="2">
    <source>
        <dbReference type="SAM" id="Phobius"/>
    </source>
</evidence>
<dbReference type="EMBL" id="JAHDYS010000005">
    <property type="protein sequence ID" value="MBT1071510.1"/>
    <property type="molecule type" value="Genomic_DNA"/>
</dbReference>
<dbReference type="RefSeq" id="WP_214297292.1">
    <property type="nucleotide sequence ID" value="NZ_JAHDYS010000005.1"/>
</dbReference>
<feature type="compositionally biased region" description="Basic and acidic residues" evidence="1">
    <location>
        <begin position="90"/>
        <end position="102"/>
    </location>
</feature>
<protein>
    <recommendedName>
        <fullName evidence="5">Cbb3-type cytochrome oxidase component FixQ</fullName>
    </recommendedName>
</protein>
<evidence type="ECO:0000313" key="3">
    <source>
        <dbReference type="EMBL" id="MBT1071510.1"/>
    </source>
</evidence>
<keyword evidence="2" id="KW-0472">Membrane</keyword>
<keyword evidence="2" id="KW-1133">Transmembrane helix</keyword>
<feature type="region of interest" description="Disordered" evidence="1">
    <location>
        <begin position="74"/>
        <end position="102"/>
    </location>
</feature>
<feature type="transmembrane region" description="Helical" evidence="2">
    <location>
        <begin position="20"/>
        <end position="40"/>
    </location>
</feature>
<evidence type="ECO:0008006" key="5">
    <source>
        <dbReference type="Google" id="ProtNLM"/>
    </source>
</evidence>